<keyword evidence="11" id="KW-1185">Reference proteome</keyword>
<keyword evidence="5" id="KW-0547">Nucleotide-binding</keyword>
<evidence type="ECO:0000256" key="5">
    <source>
        <dbReference type="ARBA" id="ARBA00022741"/>
    </source>
</evidence>
<dbReference type="CDD" id="cd00484">
    <property type="entry name" value="PEPCK_ATP"/>
    <property type="match status" value="1"/>
</dbReference>
<dbReference type="OrthoDB" id="184182at2759"/>
<dbReference type="NCBIfam" id="TIGR00224">
    <property type="entry name" value="pckA"/>
    <property type="match status" value="1"/>
</dbReference>
<comment type="similarity">
    <text evidence="2">Belongs to the phosphoenolpyruvate carboxykinase (ATP) family.</text>
</comment>
<reference evidence="10 11" key="1">
    <citation type="submission" date="2008-07" db="EMBL/GenBank/DDBJ databases">
        <authorList>
            <person name="El-Sayed N."/>
            <person name="Caler E."/>
            <person name="Inman J."/>
            <person name="Amedeo P."/>
            <person name="Hass B."/>
            <person name="Wortman J."/>
        </authorList>
    </citation>
    <scope>NUCLEOTIDE SEQUENCE [LARGE SCALE GENOMIC DNA]</scope>
    <source>
        <strain evidence="11">ATCC 50983 / TXsc</strain>
    </source>
</reference>
<evidence type="ECO:0000256" key="2">
    <source>
        <dbReference type="ARBA" id="ARBA00006052"/>
    </source>
</evidence>
<dbReference type="InterPro" id="IPR001272">
    <property type="entry name" value="PEP_carboxykinase_ATP"/>
</dbReference>
<sequence length="630" mass="69852">MLHSCARGTLLNLGASQLARSSLRIASTRYLSVFSRLNGLHHPKVVAPTATVVGQQTQLEKDFHSYGIRQSSERTVMRNVTPSSLYESALRRDKRIVDNSSEEYNDEIWWGKINHKLSPESFQILKANAINYLSERDELFVVDGYAGWDPEYRIKVRVVASRAYHALFMENMLVIPPAEELEAFKPDFVIFNAGQCKADRNIEGLTSDTSVAVNFKTNEMVIMGTEYAGEMKKGILTLMMQAMPHKFGQLPLHSSCNIQKDSVTGKPTDCTLFFGLSGTGKTTLSADPSRFLVGDDEHVWTDKGVFNVEGGCYAKAIGLTKETEPEIYNAIRFGTVLENVQVDPRTREVDFNDTSITENTRCSYPLEYIENSHIPAKIDIHPSNVILLTCDAFGVLPPVSVLTPDQVQYYFISGYTAKVAGTEDGITEPVATFSSCFGAPFLVWHPTVYAEMLADKLQKHHCSAFLLNTGWTGGSYTNGGSRIKLEYTRKMIDAIHNGTLKGMVEAGELVSTPIFGLRIPKSLPGIPSEILDPVNGWKDEAAYLQQLQRLAGLFDKNFEEYKSKCPSRVAAVGPRLIAAEESIDKEERKRSNSIATNPGTRRKCNSTIVEDEAIVILFGGVLYAAFSGQM</sequence>
<dbReference type="FunCoup" id="C5K5W5">
    <property type="interactions" value="156"/>
</dbReference>
<dbReference type="PANTHER" id="PTHR30031">
    <property type="entry name" value="PHOSPHOENOLPYRUVATE CARBOXYKINASE ATP"/>
    <property type="match status" value="1"/>
</dbReference>
<comment type="catalytic activity">
    <reaction evidence="9">
        <text>oxaloacetate + ATP = phosphoenolpyruvate + ADP + CO2</text>
        <dbReference type="Rhea" id="RHEA:18617"/>
        <dbReference type="ChEBI" id="CHEBI:16452"/>
        <dbReference type="ChEBI" id="CHEBI:16526"/>
        <dbReference type="ChEBI" id="CHEBI:30616"/>
        <dbReference type="ChEBI" id="CHEBI:58702"/>
        <dbReference type="ChEBI" id="CHEBI:456216"/>
        <dbReference type="EC" id="4.1.1.49"/>
    </reaction>
</comment>
<evidence type="ECO:0000313" key="11">
    <source>
        <dbReference type="Proteomes" id="UP000007800"/>
    </source>
</evidence>
<dbReference type="RefSeq" id="XP_002788330.1">
    <property type="nucleotide sequence ID" value="XM_002788284.1"/>
</dbReference>
<accession>C5K5W5</accession>
<dbReference type="FunFam" id="2.170.8.10:FF:000001">
    <property type="entry name" value="Phosphoenolpyruvate carboxykinase (ATP)"/>
    <property type="match status" value="1"/>
</dbReference>
<name>C5K5W5_PERM5</name>
<dbReference type="InterPro" id="IPR013035">
    <property type="entry name" value="PEP_carboxykinase_C"/>
</dbReference>
<evidence type="ECO:0000256" key="3">
    <source>
        <dbReference type="ARBA" id="ARBA00012363"/>
    </source>
</evidence>
<dbReference type="Gene3D" id="3.40.449.10">
    <property type="entry name" value="Phosphoenolpyruvate Carboxykinase, domain 1"/>
    <property type="match status" value="1"/>
</dbReference>
<dbReference type="EMBL" id="GG670791">
    <property type="protein sequence ID" value="EER20126.1"/>
    <property type="molecule type" value="Genomic_DNA"/>
</dbReference>
<dbReference type="AlphaFoldDB" id="C5K5W5"/>
<keyword evidence="7" id="KW-0067">ATP-binding</keyword>
<dbReference type="EC" id="4.1.1.49" evidence="3"/>
<dbReference type="GO" id="GO:0006094">
    <property type="term" value="P:gluconeogenesis"/>
    <property type="evidence" value="ECO:0007669"/>
    <property type="project" value="UniProtKB-UniPathway"/>
</dbReference>
<dbReference type="OMA" id="VTIKHNP"/>
<keyword evidence="4" id="KW-0312">Gluconeogenesis</keyword>
<dbReference type="GO" id="GO:0005524">
    <property type="term" value="F:ATP binding"/>
    <property type="evidence" value="ECO:0007669"/>
    <property type="project" value="UniProtKB-KW"/>
</dbReference>
<dbReference type="UniPathway" id="UPA00138"/>
<dbReference type="GO" id="GO:0016301">
    <property type="term" value="F:kinase activity"/>
    <property type="evidence" value="ECO:0007669"/>
    <property type="project" value="UniProtKB-KW"/>
</dbReference>
<keyword evidence="10" id="KW-0808">Transferase</keyword>
<dbReference type="PANTHER" id="PTHR30031:SF0">
    <property type="entry name" value="PHOSPHOENOLPYRUVATE CARBOXYKINASE (ATP)"/>
    <property type="match status" value="1"/>
</dbReference>
<dbReference type="GO" id="GO:0005829">
    <property type="term" value="C:cytosol"/>
    <property type="evidence" value="ECO:0007669"/>
    <property type="project" value="TreeGrafter"/>
</dbReference>
<keyword evidence="8" id="KW-0456">Lyase</keyword>
<organism evidence="11">
    <name type="scientific">Perkinsus marinus (strain ATCC 50983 / TXsc)</name>
    <dbReference type="NCBI Taxonomy" id="423536"/>
    <lineage>
        <taxon>Eukaryota</taxon>
        <taxon>Sar</taxon>
        <taxon>Alveolata</taxon>
        <taxon>Perkinsozoa</taxon>
        <taxon>Perkinsea</taxon>
        <taxon>Perkinsida</taxon>
        <taxon>Perkinsidae</taxon>
        <taxon>Perkinsus</taxon>
    </lineage>
</organism>
<dbReference type="Gene3D" id="3.90.228.20">
    <property type="match status" value="1"/>
</dbReference>
<gene>
    <name evidence="10" type="ORF">Pmar_PMAR026716</name>
</gene>
<keyword evidence="6" id="KW-0210">Decarboxylase</keyword>
<dbReference type="GO" id="GO:0004612">
    <property type="term" value="F:phosphoenolpyruvate carboxykinase (ATP) activity"/>
    <property type="evidence" value="ECO:0007669"/>
    <property type="project" value="UniProtKB-EC"/>
</dbReference>
<evidence type="ECO:0000256" key="4">
    <source>
        <dbReference type="ARBA" id="ARBA00022432"/>
    </source>
</evidence>
<evidence type="ECO:0000256" key="6">
    <source>
        <dbReference type="ARBA" id="ARBA00022793"/>
    </source>
</evidence>
<proteinExistence type="inferred from homology"/>
<dbReference type="SUPFAM" id="SSF53795">
    <property type="entry name" value="PEP carboxykinase-like"/>
    <property type="match status" value="1"/>
</dbReference>
<dbReference type="InterPro" id="IPR008210">
    <property type="entry name" value="PEP_carboxykinase_N"/>
</dbReference>
<keyword evidence="10" id="KW-0670">Pyruvate</keyword>
<comment type="pathway">
    <text evidence="1">Carbohydrate biosynthesis; gluconeogenesis.</text>
</comment>
<dbReference type="SUPFAM" id="SSF68923">
    <property type="entry name" value="PEP carboxykinase N-terminal domain"/>
    <property type="match status" value="1"/>
</dbReference>
<evidence type="ECO:0000256" key="7">
    <source>
        <dbReference type="ARBA" id="ARBA00022840"/>
    </source>
</evidence>
<dbReference type="NCBIfam" id="NF006821">
    <property type="entry name" value="PRK09344.1-3"/>
    <property type="match status" value="1"/>
</dbReference>
<evidence type="ECO:0000313" key="10">
    <source>
        <dbReference type="EMBL" id="EER20126.1"/>
    </source>
</evidence>
<dbReference type="NCBIfam" id="NF006820">
    <property type="entry name" value="PRK09344.1-2"/>
    <property type="match status" value="1"/>
</dbReference>
<dbReference type="GeneID" id="9053636"/>
<protein>
    <recommendedName>
        <fullName evidence="3">phosphoenolpyruvate carboxykinase (ATP)</fullName>
        <ecNumber evidence="3">4.1.1.49</ecNumber>
    </recommendedName>
</protein>
<dbReference type="Pfam" id="PF01293">
    <property type="entry name" value="PEPCK_ATP"/>
    <property type="match status" value="1"/>
</dbReference>
<dbReference type="Gene3D" id="2.170.8.10">
    <property type="entry name" value="Phosphoenolpyruvate Carboxykinase, domain 2"/>
    <property type="match status" value="1"/>
</dbReference>
<dbReference type="InParanoid" id="C5K5W5"/>
<evidence type="ECO:0000256" key="1">
    <source>
        <dbReference type="ARBA" id="ARBA00004742"/>
    </source>
</evidence>
<evidence type="ECO:0000256" key="8">
    <source>
        <dbReference type="ARBA" id="ARBA00023239"/>
    </source>
</evidence>
<dbReference type="Proteomes" id="UP000007800">
    <property type="component" value="Unassembled WGS sequence"/>
</dbReference>
<keyword evidence="10" id="KW-0418">Kinase</keyword>
<dbReference type="HAMAP" id="MF_00453">
    <property type="entry name" value="PEPCK_ATP"/>
    <property type="match status" value="1"/>
</dbReference>
<evidence type="ECO:0000256" key="9">
    <source>
        <dbReference type="ARBA" id="ARBA00047371"/>
    </source>
</evidence>